<evidence type="ECO:0000256" key="3">
    <source>
        <dbReference type="SAM" id="Phobius"/>
    </source>
</evidence>
<dbReference type="InterPro" id="IPR027417">
    <property type="entry name" value="P-loop_NTPase"/>
</dbReference>
<feature type="transmembrane region" description="Helical" evidence="3">
    <location>
        <begin position="143"/>
        <end position="164"/>
    </location>
</feature>
<proteinExistence type="predicted"/>
<dbReference type="Proteomes" id="UP000030748">
    <property type="component" value="Unassembled WGS sequence"/>
</dbReference>
<evidence type="ECO:0000313" key="5">
    <source>
        <dbReference type="EMBL" id="EYU37292.1"/>
    </source>
</evidence>
<dbReference type="GO" id="GO:0003924">
    <property type="term" value="F:GTPase activity"/>
    <property type="evidence" value="ECO:0000318"/>
    <property type="project" value="GO_Central"/>
</dbReference>
<keyword evidence="3" id="KW-0812">Transmembrane</keyword>
<gene>
    <name evidence="5" type="ORF">MIMGU_mgv1a018854mg</name>
</gene>
<evidence type="ECO:0000313" key="6">
    <source>
        <dbReference type="Proteomes" id="UP000030748"/>
    </source>
</evidence>
<dbReference type="EMBL" id="KI630547">
    <property type="protein sequence ID" value="EYU37292.1"/>
    <property type="molecule type" value="Genomic_DNA"/>
</dbReference>
<protein>
    <recommendedName>
        <fullName evidence="4">OBG-type G domain-containing protein</fullName>
    </recommendedName>
</protein>
<feature type="domain" description="OBG-type G" evidence="4">
    <location>
        <begin position="1"/>
        <end position="180"/>
    </location>
</feature>
<evidence type="ECO:0000259" key="4">
    <source>
        <dbReference type="PROSITE" id="PS51710"/>
    </source>
</evidence>
<dbReference type="InterPro" id="IPR031167">
    <property type="entry name" value="G_OBG"/>
</dbReference>
<dbReference type="Pfam" id="PF01926">
    <property type="entry name" value="MMR_HSR1"/>
    <property type="match status" value="1"/>
</dbReference>
<dbReference type="PANTHER" id="PTHR11702">
    <property type="entry name" value="DEVELOPMENTALLY REGULATED GTP-BINDING PROTEIN-RELATED"/>
    <property type="match status" value="1"/>
</dbReference>
<accession>A0A022RAB6</accession>
<keyword evidence="3" id="KW-0472">Membrane</keyword>
<reference evidence="5 6" key="1">
    <citation type="journal article" date="2013" name="Proc. Natl. Acad. Sci. U.S.A.">
        <title>Fine-scale variation in meiotic recombination in Mimulus inferred from population shotgun sequencing.</title>
        <authorList>
            <person name="Hellsten U."/>
            <person name="Wright K.M."/>
            <person name="Jenkins J."/>
            <person name="Shu S."/>
            <person name="Yuan Y."/>
            <person name="Wessler S.R."/>
            <person name="Schmutz J."/>
            <person name="Willis J.H."/>
            <person name="Rokhsar D.S."/>
        </authorList>
    </citation>
    <scope>NUCLEOTIDE SEQUENCE [LARGE SCALE GENOMIC DNA]</scope>
    <source>
        <strain evidence="6">cv. DUN x IM62</strain>
    </source>
</reference>
<dbReference type="CDD" id="cd01898">
    <property type="entry name" value="Obg"/>
    <property type="match status" value="1"/>
</dbReference>
<dbReference type="GO" id="GO:0005739">
    <property type="term" value="C:mitochondrion"/>
    <property type="evidence" value="ECO:0000318"/>
    <property type="project" value="GO_Central"/>
</dbReference>
<dbReference type="InterPro" id="IPR045086">
    <property type="entry name" value="OBG_GTPase"/>
</dbReference>
<feature type="region of interest" description="Disordered" evidence="2">
    <location>
        <begin position="175"/>
        <end position="195"/>
    </location>
</feature>
<dbReference type="InterPro" id="IPR006073">
    <property type="entry name" value="GTP-bd"/>
</dbReference>
<organism evidence="5 6">
    <name type="scientific">Erythranthe guttata</name>
    <name type="common">Yellow monkey flower</name>
    <name type="synonym">Mimulus guttatus</name>
    <dbReference type="NCBI Taxonomy" id="4155"/>
    <lineage>
        <taxon>Eukaryota</taxon>
        <taxon>Viridiplantae</taxon>
        <taxon>Streptophyta</taxon>
        <taxon>Embryophyta</taxon>
        <taxon>Tracheophyta</taxon>
        <taxon>Spermatophyta</taxon>
        <taxon>Magnoliopsida</taxon>
        <taxon>eudicotyledons</taxon>
        <taxon>Gunneridae</taxon>
        <taxon>Pentapetalae</taxon>
        <taxon>asterids</taxon>
        <taxon>lamiids</taxon>
        <taxon>Lamiales</taxon>
        <taxon>Phrymaceae</taxon>
        <taxon>Erythranthe</taxon>
    </lineage>
</organism>
<sequence>NSDADWTGDVDDRKRTTRAKPIVGHYAFTTLRPNLGNLNYDDLSITVADIPGLIKGAHENRGLGHAFLRHIERTKVLAYVVDLSAGTGGRKGVPPWEQLRDLMVELEFYSEGLSSRPCLVVANKIDEAGCDEVYEELRRPSNLLFWSILVVIAATILVLTSSAAGDQLPEIANNKSSELAASDEPPAEKGTKRSARNVETHVACMRRHDGAKVEEARRTGRLSEEMIWNDVFRLSFGFVGENYDRTGRLSEDYIEALRIYYNYNQTQVDISISEFAHRF</sequence>
<dbReference type="PRINTS" id="PR00326">
    <property type="entry name" value="GTP1OBG"/>
</dbReference>
<dbReference type="GO" id="GO:0005525">
    <property type="term" value="F:GTP binding"/>
    <property type="evidence" value="ECO:0000318"/>
    <property type="project" value="GO_Central"/>
</dbReference>
<dbReference type="Gene3D" id="3.40.50.300">
    <property type="entry name" value="P-loop containing nucleotide triphosphate hydrolases"/>
    <property type="match status" value="1"/>
</dbReference>
<keyword evidence="6" id="KW-1185">Reference proteome</keyword>
<dbReference type="SUPFAM" id="SSF52540">
    <property type="entry name" value="P-loop containing nucleoside triphosphate hydrolases"/>
    <property type="match status" value="1"/>
</dbReference>
<dbReference type="STRING" id="4155.A0A022RAB6"/>
<name>A0A022RAB6_ERYGU</name>
<dbReference type="PROSITE" id="PS51710">
    <property type="entry name" value="G_OBG"/>
    <property type="match status" value="1"/>
</dbReference>
<evidence type="ECO:0000256" key="2">
    <source>
        <dbReference type="SAM" id="MobiDB-lite"/>
    </source>
</evidence>
<dbReference type="PANTHER" id="PTHR11702:SF31">
    <property type="entry name" value="MITOCHONDRIAL RIBOSOME-ASSOCIATED GTPASE 2"/>
    <property type="match status" value="1"/>
</dbReference>
<dbReference type="AlphaFoldDB" id="A0A022RAB6"/>
<feature type="compositionally biased region" description="Basic and acidic residues" evidence="2">
    <location>
        <begin position="186"/>
        <end position="195"/>
    </location>
</feature>
<keyword evidence="1" id="KW-0547">Nucleotide-binding</keyword>
<evidence type="ECO:0000256" key="1">
    <source>
        <dbReference type="ARBA" id="ARBA00022741"/>
    </source>
</evidence>
<feature type="non-terminal residue" evidence="5">
    <location>
        <position position="1"/>
    </location>
</feature>
<keyword evidence="3" id="KW-1133">Transmembrane helix</keyword>